<name>A0A6B3LKM6_9BACT</name>
<dbReference type="PANTHER" id="PTHR43798:SF31">
    <property type="entry name" value="AB HYDROLASE SUPERFAMILY PROTEIN YCLE"/>
    <property type="match status" value="1"/>
</dbReference>
<feature type="signal peptide" evidence="3">
    <location>
        <begin position="1"/>
        <end position="21"/>
    </location>
</feature>
<proteinExistence type="inferred from homology"/>
<organism evidence="5 6">
    <name type="scientific">Pontibacter burrus</name>
    <dbReference type="NCBI Taxonomy" id="2704466"/>
    <lineage>
        <taxon>Bacteria</taxon>
        <taxon>Pseudomonadati</taxon>
        <taxon>Bacteroidota</taxon>
        <taxon>Cytophagia</taxon>
        <taxon>Cytophagales</taxon>
        <taxon>Hymenobacteraceae</taxon>
        <taxon>Pontibacter</taxon>
    </lineage>
</organism>
<dbReference type="AlphaFoldDB" id="A0A6B3LKM6"/>
<comment type="caution">
    <text evidence="5">The sequence shown here is derived from an EMBL/GenBank/DDBJ whole genome shotgun (WGS) entry which is preliminary data.</text>
</comment>
<dbReference type="Proteomes" id="UP000474777">
    <property type="component" value="Unassembled WGS sequence"/>
</dbReference>
<evidence type="ECO:0000313" key="5">
    <source>
        <dbReference type="EMBL" id="NEM97482.1"/>
    </source>
</evidence>
<dbReference type="Pfam" id="PF00561">
    <property type="entry name" value="Abhydrolase_1"/>
    <property type="match status" value="1"/>
</dbReference>
<feature type="domain" description="AB hydrolase-1" evidence="4">
    <location>
        <begin position="59"/>
        <end position="308"/>
    </location>
</feature>
<dbReference type="GO" id="GO:0008233">
    <property type="term" value="F:peptidase activity"/>
    <property type="evidence" value="ECO:0007669"/>
    <property type="project" value="InterPro"/>
</dbReference>
<feature type="chain" id="PRO_5025640526" evidence="3">
    <location>
        <begin position="22"/>
        <end position="322"/>
    </location>
</feature>
<dbReference type="InterPro" id="IPR050266">
    <property type="entry name" value="AB_hydrolase_sf"/>
</dbReference>
<evidence type="ECO:0000256" key="1">
    <source>
        <dbReference type="ARBA" id="ARBA00010088"/>
    </source>
</evidence>
<dbReference type="PRINTS" id="PR00793">
    <property type="entry name" value="PROAMNOPTASE"/>
</dbReference>
<keyword evidence="2 5" id="KW-0378">Hydrolase</keyword>
<reference evidence="5 6" key="1">
    <citation type="submission" date="2020-02" db="EMBL/GenBank/DDBJ databases">
        <authorList>
            <person name="Kim M.K."/>
        </authorList>
    </citation>
    <scope>NUCLEOTIDE SEQUENCE [LARGE SCALE GENOMIC DNA]</scope>
    <source>
        <strain evidence="5 6">BT327</strain>
    </source>
</reference>
<dbReference type="Gene3D" id="3.40.50.1820">
    <property type="entry name" value="alpha/beta hydrolase"/>
    <property type="match status" value="1"/>
</dbReference>
<evidence type="ECO:0000313" key="6">
    <source>
        <dbReference type="Proteomes" id="UP000474777"/>
    </source>
</evidence>
<evidence type="ECO:0000256" key="3">
    <source>
        <dbReference type="SAM" id="SignalP"/>
    </source>
</evidence>
<dbReference type="EMBL" id="JAAGWD010000002">
    <property type="protein sequence ID" value="NEM97482.1"/>
    <property type="molecule type" value="Genomic_DNA"/>
</dbReference>
<keyword evidence="6" id="KW-1185">Reference proteome</keyword>
<dbReference type="SUPFAM" id="SSF53474">
    <property type="entry name" value="alpha/beta-Hydrolases"/>
    <property type="match status" value="1"/>
</dbReference>
<protein>
    <submittedName>
        <fullName evidence="5">Alpha/beta hydrolase</fullName>
    </submittedName>
</protein>
<dbReference type="PRINTS" id="PR00111">
    <property type="entry name" value="ABHYDROLASE"/>
</dbReference>
<sequence>MKYLYSFLLVGLLISCARPQAISTFPATKAHLQDGEQFYTINGLKHWVKVKNSQQQTTPVVILHGGPGGNNYNFERTAGPLLESFATVVYYEQRGSGRSEAPKNPEDYTLPMLINDLEVLRDSLGAQKLVLLGYSFGAELALRYALAHPDRVEKLILSDPAELSRSNMLVQIQGFYSLGDSVVKTGIDKILKDTTELEEKYGCVWGLSNSALVDRFLFVNQEIAARNREMWKESKLVNTGLMAKVYIKNNKMDLVEKATGLPIPTMLISGVYDRNGGLHTALELKKVLPNSTIKLYENSAHFPDMEEPERFAADIKAFLSGK</sequence>
<dbReference type="InterPro" id="IPR029058">
    <property type="entry name" value="AB_hydrolase_fold"/>
</dbReference>
<evidence type="ECO:0000256" key="2">
    <source>
        <dbReference type="ARBA" id="ARBA00022801"/>
    </source>
</evidence>
<dbReference type="RefSeq" id="WP_163913858.1">
    <property type="nucleotide sequence ID" value="NZ_JAAGWD010000002.1"/>
</dbReference>
<dbReference type="PROSITE" id="PS51257">
    <property type="entry name" value="PROKAR_LIPOPROTEIN"/>
    <property type="match status" value="1"/>
</dbReference>
<dbReference type="GO" id="GO:0016020">
    <property type="term" value="C:membrane"/>
    <property type="evidence" value="ECO:0007669"/>
    <property type="project" value="TreeGrafter"/>
</dbReference>
<gene>
    <name evidence="5" type="ORF">GXP69_07235</name>
</gene>
<dbReference type="GO" id="GO:0006508">
    <property type="term" value="P:proteolysis"/>
    <property type="evidence" value="ECO:0007669"/>
    <property type="project" value="InterPro"/>
</dbReference>
<dbReference type="InterPro" id="IPR002410">
    <property type="entry name" value="Peptidase_S33"/>
</dbReference>
<accession>A0A6B3LKM6</accession>
<dbReference type="InterPro" id="IPR000073">
    <property type="entry name" value="AB_hydrolase_1"/>
</dbReference>
<evidence type="ECO:0000259" key="4">
    <source>
        <dbReference type="Pfam" id="PF00561"/>
    </source>
</evidence>
<comment type="similarity">
    <text evidence="1">Belongs to the peptidase S33 family.</text>
</comment>
<keyword evidence="3" id="KW-0732">Signal</keyword>
<dbReference type="PANTHER" id="PTHR43798">
    <property type="entry name" value="MONOACYLGLYCEROL LIPASE"/>
    <property type="match status" value="1"/>
</dbReference>